<gene>
    <name evidence="1" type="ORF">HW347_07215</name>
</gene>
<keyword evidence="1" id="KW-0456">Lyase</keyword>
<accession>A0ABS5WCC0</accession>
<dbReference type="RefSeq" id="WP_214611222.1">
    <property type="nucleotide sequence ID" value="NZ_JACATN010000002.1"/>
</dbReference>
<organism evidence="1 2">
    <name type="scientific">Zobellia barbeyronii</name>
    <dbReference type="NCBI Taxonomy" id="2748009"/>
    <lineage>
        <taxon>Bacteria</taxon>
        <taxon>Pseudomonadati</taxon>
        <taxon>Bacteroidota</taxon>
        <taxon>Flavobacteriia</taxon>
        <taxon>Flavobacteriales</taxon>
        <taxon>Flavobacteriaceae</taxon>
        <taxon>Zobellia</taxon>
    </lineage>
</organism>
<dbReference type="Proteomes" id="UP000740413">
    <property type="component" value="Unassembled WGS sequence"/>
</dbReference>
<dbReference type="GO" id="GO:0016829">
    <property type="term" value="F:lyase activity"/>
    <property type="evidence" value="ECO:0007669"/>
    <property type="project" value="UniProtKB-KW"/>
</dbReference>
<evidence type="ECO:0000313" key="2">
    <source>
        <dbReference type="Proteomes" id="UP000740413"/>
    </source>
</evidence>
<keyword evidence="2" id="KW-1185">Reference proteome</keyword>
<sequence>MTKEELYKALDYVNHSREKRAEMAGLITRNPQLVKPLMHIAFNVDDPISNRACWVLEFTAKENLPFIYPHLDHFTANLGRVHFDSAVRPMAKICEYLTKTYFSKQKNELQQIMTESQLEQITSACFDWLIGEHKVATKAYSITSLWLLGQKYPWIHPELKIILEQSYAEGSAAYKARARDILAKLKKYSA</sequence>
<dbReference type="EMBL" id="JACATN010000002">
    <property type="protein sequence ID" value="MBT2161049.1"/>
    <property type="molecule type" value="Genomic_DNA"/>
</dbReference>
<protein>
    <submittedName>
        <fullName evidence="1">Adenylosuccinate lyase</fullName>
    </submittedName>
</protein>
<comment type="caution">
    <text evidence="1">The sequence shown here is derived from an EMBL/GenBank/DDBJ whole genome shotgun (WGS) entry which is preliminary data.</text>
</comment>
<reference evidence="2" key="1">
    <citation type="submission" date="2023-07" db="EMBL/GenBank/DDBJ databases">
        <title>Zobellia barbeyronii sp. nov., a new marine flavobacterium, isolated from green and red algae.</title>
        <authorList>
            <person name="Nedashkovskaya O.I."/>
            <person name="Otstavnykh N."/>
            <person name="Zhukova N."/>
            <person name="Guzev K."/>
            <person name="Chausova V."/>
            <person name="Tekutyeva L."/>
            <person name="Mikhailov V."/>
            <person name="Isaeva M."/>
        </authorList>
    </citation>
    <scope>NUCLEOTIDE SEQUENCE [LARGE SCALE GENOMIC DNA]</scope>
    <source>
        <strain evidence="2">KMM 6746</strain>
    </source>
</reference>
<proteinExistence type="predicted"/>
<evidence type="ECO:0000313" key="1">
    <source>
        <dbReference type="EMBL" id="MBT2161049.1"/>
    </source>
</evidence>
<name>A0ABS5WCC0_9FLAO</name>